<evidence type="ECO:0000256" key="2">
    <source>
        <dbReference type="ARBA" id="ARBA00023002"/>
    </source>
</evidence>
<dbReference type="InterPro" id="IPR015590">
    <property type="entry name" value="Aldehyde_DH_dom"/>
</dbReference>
<proteinExistence type="inferred from homology"/>
<dbReference type="InterPro" id="IPR016161">
    <property type="entry name" value="Ald_DH/histidinol_DH"/>
</dbReference>
<organism evidence="4 5">
    <name type="scientific">Halobacillus salinarum</name>
    <dbReference type="NCBI Taxonomy" id="2932257"/>
    <lineage>
        <taxon>Bacteria</taxon>
        <taxon>Bacillati</taxon>
        <taxon>Bacillota</taxon>
        <taxon>Bacilli</taxon>
        <taxon>Bacillales</taxon>
        <taxon>Bacillaceae</taxon>
        <taxon>Halobacillus</taxon>
    </lineage>
</organism>
<dbReference type="CDD" id="cd07149">
    <property type="entry name" value="ALDH_y4uC"/>
    <property type="match status" value="1"/>
</dbReference>
<dbReference type="RefSeq" id="WP_244709940.1">
    <property type="nucleotide sequence ID" value="NZ_CP095073.1"/>
</dbReference>
<keyword evidence="2" id="KW-0560">Oxidoreductase</keyword>
<gene>
    <name evidence="4" type="ORF">MUN89_20390</name>
</gene>
<dbReference type="InterPro" id="IPR016163">
    <property type="entry name" value="Ald_DH_C"/>
</dbReference>
<dbReference type="PANTHER" id="PTHR42991">
    <property type="entry name" value="ALDEHYDE DEHYDROGENASE"/>
    <property type="match status" value="1"/>
</dbReference>
<evidence type="ECO:0000313" key="4">
    <source>
        <dbReference type="EMBL" id="UOQ44186.1"/>
    </source>
</evidence>
<evidence type="ECO:0000259" key="3">
    <source>
        <dbReference type="Pfam" id="PF00171"/>
    </source>
</evidence>
<evidence type="ECO:0000256" key="1">
    <source>
        <dbReference type="ARBA" id="ARBA00009986"/>
    </source>
</evidence>
<accession>A0ABY4EQ12</accession>
<dbReference type="PANTHER" id="PTHR42991:SF1">
    <property type="entry name" value="ALDEHYDE DEHYDROGENASE"/>
    <property type="match status" value="1"/>
</dbReference>
<dbReference type="SUPFAM" id="SSF53720">
    <property type="entry name" value="ALDH-like"/>
    <property type="match status" value="1"/>
</dbReference>
<dbReference type="EMBL" id="CP095073">
    <property type="protein sequence ID" value="UOQ44186.1"/>
    <property type="molecule type" value="Genomic_DNA"/>
</dbReference>
<protein>
    <submittedName>
        <fullName evidence="4">Aldehyde dehydrogenase family protein</fullName>
    </submittedName>
</protein>
<reference evidence="4 5" key="1">
    <citation type="submission" date="2022-04" db="EMBL/GenBank/DDBJ databases">
        <title>Halobacillus sp. isolated from saltern.</title>
        <authorList>
            <person name="Won M."/>
            <person name="Lee C.-M."/>
            <person name="Woen H.-Y."/>
            <person name="Kwon S.-W."/>
        </authorList>
    </citation>
    <scope>NUCLEOTIDE SEQUENCE [LARGE SCALE GENOMIC DNA]</scope>
    <source>
        <strain evidence="4 5">SSBR10-3</strain>
    </source>
</reference>
<comment type="similarity">
    <text evidence="1">Belongs to the aldehyde dehydrogenase family.</text>
</comment>
<dbReference type="InterPro" id="IPR051020">
    <property type="entry name" value="ALDH-related_metabolic_enz"/>
</dbReference>
<dbReference type="InterPro" id="IPR016162">
    <property type="entry name" value="Ald_DH_N"/>
</dbReference>
<keyword evidence="5" id="KW-1185">Reference proteome</keyword>
<sequence length="481" mass="53114">MRIGSIINGREFKEETRERMEVRNPFTQELVAELALATEKDVNKAVEQSYQTFHKKMKKMPAYERSDILRNAADLLLERKESFAEMIAKEAGKPLKYSRGEVERAVQLLKFASENAKDLTSEVIPMDAAIGGENRLGFTKRVPLGVVAAITPFNFPLNLSLHKIAPAIAVGNTVVFKPAEKTPVSAYMLVKLLHEAGLPQGALNLVIGTGEELGDPLITHDQVHKVTFTGSLPVGKHIREKAGFKKVTLELGSNSPNILFEDVEVGDVVNDLVKGAFAFSGQVCISAQRIYVQKSIYDSFLNEYIRKTESLKIGNPLDEETDFGPMINKEAAERAKLWIDDAVSNGAQVETGGKLEGTLLAPTIMTHVKSDMKVIAEEVFAPIVSVIPFDTEEEAVKLSNDSIYGLQAGVFTNDLNRALRVADQLEMGGVWINEISTYRQDNHPYGGVKQSGVGREGVKYAIEEMTEIKFIGVHLHKRKCN</sequence>
<dbReference type="Proteomes" id="UP000831787">
    <property type="component" value="Chromosome"/>
</dbReference>
<evidence type="ECO:0000313" key="5">
    <source>
        <dbReference type="Proteomes" id="UP000831787"/>
    </source>
</evidence>
<dbReference type="Gene3D" id="3.40.309.10">
    <property type="entry name" value="Aldehyde Dehydrogenase, Chain A, domain 2"/>
    <property type="match status" value="1"/>
</dbReference>
<dbReference type="Pfam" id="PF00171">
    <property type="entry name" value="Aldedh"/>
    <property type="match status" value="1"/>
</dbReference>
<feature type="domain" description="Aldehyde dehydrogenase" evidence="3">
    <location>
        <begin position="15"/>
        <end position="471"/>
    </location>
</feature>
<dbReference type="Gene3D" id="3.40.605.10">
    <property type="entry name" value="Aldehyde Dehydrogenase, Chain A, domain 1"/>
    <property type="match status" value="1"/>
</dbReference>
<name>A0ABY4EQ12_9BACI</name>